<dbReference type="EMBL" id="JACEIK010001498">
    <property type="protein sequence ID" value="MCD7469866.1"/>
    <property type="molecule type" value="Genomic_DNA"/>
</dbReference>
<proteinExistence type="predicted"/>
<sequence>SCEMRNDGRNKPRRKERCGTDEPPILVKLLNLRPLSGSCATSAVHEPGSAIRLLNR</sequence>
<evidence type="ECO:0000313" key="3">
    <source>
        <dbReference type="Proteomes" id="UP000823775"/>
    </source>
</evidence>
<dbReference type="Proteomes" id="UP000823775">
    <property type="component" value="Unassembled WGS sequence"/>
</dbReference>
<feature type="non-terminal residue" evidence="2">
    <location>
        <position position="1"/>
    </location>
</feature>
<feature type="region of interest" description="Disordered" evidence="1">
    <location>
        <begin position="1"/>
        <end position="21"/>
    </location>
</feature>
<feature type="compositionally biased region" description="Basic and acidic residues" evidence="1">
    <location>
        <begin position="1"/>
        <end position="10"/>
    </location>
</feature>
<evidence type="ECO:0000256" key="1">
    <source>
        <dbReference type="SAM" id="MobiDB-lite"/>
    </source>
</evidence>
<reference evidence="2 3" key="1">
    <citation type="journal article" date="2021" name="BMC Genomics">
        <title>Datura genome reveals duplications of psychoactive alkaloid biosynthetic genes and high mutation rate following tissue culture.</title>
        <authorList>
            <person name="Rajewski A."/>
            <person name="Carter-House D."/>
            <person name="Stajich J."/>
            <person name="Litt A."/>
        </authorList>
    </citation>
    <scope>NUCLEOTIDE SEQUENCE [LARGE SCALE GENOMIC DNA]</scope>
    <source>
        <strain evidence="2">AR-01</strain>
    </source>
</reference>
<evidence type="ECO:0000313" key="2">
    <source>
        <dbReference type="EMBL" id="MCD7469866.1"/>
    </source>
</evidence>
<keyword evidence="3" id="KW-1185">Reference proteome</keyword>
<accession>A0ABS8TFV6</accession>
<comment type="caution">
    <text evidence="2">The sequence shown here is derived from an EMBL/GenBank/DDBJ whole genome shotgun (WGS) entry which is preliminary data.</text>
</comment>
<protein>
    <submittedName>
        <fullName evidence="2">Uncharacterized protein</fullName>
    </submittedName>
</protein>
<gene>
    <name evidence="2" type="ORF">HAX54_009180</name>
</gene>
<organism evidence="2 3">
    <name type="scientific">Datura stramonium</name>
    <name type="common">Jimsonweed</name>
    <name type="synonym">Common thornapple</name>
    <dbReference type="NCBI Taxonomy" id="4076"/>
    <lineage>
        <taxon>Eukaryota</taxon>
        <taxon>Viridiplantae</taxon>
        <taxon>Streptophyta</taxon>
        <taxon>Embryophyta</taxon>
        <taxon>Tracheophyta</taxon>
        <taxon>Spermatophyta</taxon>
        <taxon>Magnoliopsida</taxon>
        <taxon>eudicotyledons</taxon>
        <taxon>Gunneridae</taxon>
        <taxon>Pentapetalae</taxon>
        <taxon>asterids</taxon>
        <taxon>lamiids</taxon>
        <taxon>Solanales</taxon>
        <taxon>Solanaceae</taxon>
        <taxon>Solanoideae</taxon>
        <taxon>Datureae</taxon>
        <taxon>Datura</taxon>
    </lineage>
</organism>
<name>A0ABS8TFV6_DATST</name>